<reference evidence="8 9" key="1">
    <citation type="submission" date="2024-03" db="EMBL/GenBank/DDBJ databases">
        <title>The Acrasis kona genome and developmental transcriptomes reveal deep origins of eukaryotic multicellular pathways.</title>
        <authorList>
            <person name="Sheikh S."/>
            <person name="Fu C.-J."/>
            <person name="Brown M.W."/>
            <person name="Baldauf S.L."/>
        </authorList>
    </citation>
    <scope>NUCLEOTIDE SEQUENCE [LARGE SCALE GENOMIC DNA]</scope>
    <source>
        <strain evidence="8 9">ATCC MYA-3509</strain>
    </source>
</reference>
<feature type="transmembrane region" description="Helical" evidence="6">
    <location>
        <begin position="253"/>
        <end position="271"/>
    </location>
</feature>
<name>A0AAW2ZR60_9EUKA</name>
<dbReference type="InterPro" id="IPR037185">
    <property type="entry name" value="EmrE-like"/>
</dbReference>
<keyword evidence="4 6" id="KW-0472">Membrane</keyword>
<dbReference type="InterPro" id="IPR004853">
    <property type="entry name" value="Sugar_P_trans_dom"/>
</dbReference>
<organism evidence="8 9">
    <name type="scientific">Acrasis kona</name>
    <dbReference type="NCBI Taxonomy" id="1008807"/>
    <lineage>
        <taxon>Eukaryota</taxon>
        <taxon>Discoba</taxon>
        <taxon>Heterolobosea</taxon>
        <taxon>Tetramitia</taxon>
        <taxon>Eutetramitia</taxon>
        <taxon>Acrasidae</taxon>
        <taxon>Acrasis</taxon>
    </lineage>
</organism>
<evidence type="ECO:0000256" key="6">
    <source>
        <dbReference type="SAM" id="Phobius"/>
    </source>
</evidence>
<keyword evidence="2 6" id="KW-0812">Transmembrane</keyword>
<gene>
    <name evidence="8" type="ORF">AKO1_010077</name>
</gene>
<feature type="transmembrane region" description="Helical" evidence="6">
    <location>
        <begin position="183"/>
        <end position="201"/>
    </location>
</feature>
<feature type="transmembrane region" description="Helical" evidence="6">
    <location>
        <begin position="362"/>
        <end position="383"/>
    </location>
</feature>
<proteinExistence type="predicted"/>
<feature type="domain" description="Sugar phosphate transporter" evidence="7">
    <location>
        <begin position="30"/>
        <end position="311"/>
    </location>
</feature>
<feature type="transmembrane region" description="Helical" evidence="6">
    <location>
        <begin position="129"/>
        <end position="149"/>
    </location>
</feature>
<accession>A0AAW2ZR60</accession>
<feature type="transmembrane region" description="Helical" evidence="6">
    <location>
        <begin position="155"/>
        <end position="176"/>
    </location>
</feature>
<feature type="compositionally biased region" description="Basic and acidic residues" evidence="5">
    <location>
        <begin position="1"/>
        <end position="11"/>
    </location>
</feature>
<keyword evidence="9" id="KW-1185">Reference proteome</keyword>
<dbReference type="SUPFAM" id="SSF103481">
    <property type="entry name" value="Multidrug resistance efflux transporter EmrE"/>
    <property type="match status" value="1"/>
</dbReference>
<evidence type="ECO:0000256" key="3">
    <source>
        <dbReference type="ARBA" id="ARBA00022989"/>
    </source>
</evidence>
<evidence type="ECO:0000259" key="7">
    <source>
        <dbReference type="Pfam" id="PF03151"/>
    </source>
</evidence>
<feature type="region of interest" description="Disordered" evidence="5">
    <location>
        <begin position="1"/>
        <end position="24"/>
    </location>
</feature>
<evidence type="ECO:0000313" key="9">
    <source>
        <dbReference type="Proteomes" id="UP001431209"/>
    </source>
</evidence>
<dbReference type="AlphaFoldDB" id="A0AAW2ZR60"/>
<evidence type="ECO:0000256" key="2">
    <source>
        <dbReference type="ARBA" id="ARBA00022692"/>
    </source>
</evidence>
<dbReference type="EMBL" id="JAOPGA020001890">
    <property type="protein sequence ID" value="KAL0491945.1"/>
    <property type="molecule type" value="Genomic_DNA"/>
</dbReference>
<dbReference type="InterPro" id="IPR050186">
    <property type="entry name" value="TPT_transporter"/>
</dbReference>
<feature type="transmembrane region" description="Helical" evidence="6">
    <location>
        <begin position="28"/>
        <end position="48"/>
    </location>
</feature>
<evidence type="ECO:0000256" key="5">
    <source>
        <dbReference type="SAM" id="MobiDB-lite"/>
    </source>
</evidence>
<sequence>MNQIEHIKDEETSPLVNTSSSPPKRGQVLKTSFFLLLYFAADMILPMYNKIVTSGLGSEKKFHYPVTITLVQVGLVALCLMFYCVLERLIKARGNKLVTPGINSNDAILMEHPGDEWIFSDLRSLLHKVLVLLPVSFLFAGTITLSNLGLDKVPVNVHVLLKTTSFIWVIIFSFFIKSEIPSFLQITFSLTVITGVVLLGVDVTKNDWDVTPTAIIINLASSFFSGAGSVLLRITCLKTDSTPGLRMSVIEITMVKMSLASIFILIPALVLDTFLKIQTNDTVWQALRDNWIMSLVVLAGALLTLTYQTSVVAVTANLRVISVGVLHQMITLPQIGLYTILIATHSLPESWGIKKTLSTSPLHISGSVLILVGVFLYACLRIFKTFHGPFKQKILNYVV</sequence>
<feature type="transmembrane region" description="Helical" evidence="6">
    <location>
        <begin position="213"/>
        <end position="232"/>
    </location>
</feature>
<protein>
    <submittedName>
        <fullName evidence="8">GDP-fucose transporter</fullName>
    </submittedName>
</protein>
<comment type="subcellular location">
    <subcellularLocation>
        <location evidence="1">Membrane</location>
        <topology evidence="1">Multi-pass membrane protein</topology>
    </subcellularLocation>
</comment>
<feature type="transmembrane region" description="Helical" evidence="6">
    <location>
        <begin position="68"/>
        <end position="86"/>
    </location>
</feature>
<dbReference type="Proteomes" id="UP001431209">
    <property type="component" value="Unassembled WGS sequence"/>
</dbReference>
<evidence type="ECO:0000256" key="4">
    <source>
        <dbReference type="ARBA" id="ARBA00023136"/>
    </source>
</evidence>
<evidence type="ECO:0000313" key="8">
    <source>
        <dbReference type="EMBL" id="KAL0491945.1"/>
    </source>
</evidence>
<feature type="transmembrane region" description="Helical" evidence="6">
    <location>
        <begin position="291"/>
        <end position="308"/>
    </location>
</feature>
<comment type="caution">
    <text evidence="8">The sequence shown here is derived from an EMBL/GenBank/DDBJ whole genome shotgun (WGS) entry which is preliminary data.</text>
</comment>
<evidence type="ECO:0000256" key="1">
    <source>
        <dbReference type="ARBA" id="ARBA00004141"/>
    </source>
</evidence>
<dbReference type="PANTHER" id="PTHR11132">
    <property type="entry name" value="SOLUTE CARRIER FAMILY 35"/>
    <property type="match status" value="1"/>
</dbReference>
<dbReference type="Pfam" id="PF03151">
    <property type="entry name" value="TPT"/>
    <property type="match status" value="1"/>
</dbReference>
<dbReference type="GO" id="GO:0016020">
    <property type="term" value="C:membrane"/>
    <property type="evidence" value="ECO:0007669"/>
    <property type="project" value="UniProtKB-SubCell"/>
</dbReference>
<keyword evidence="3 6" id="KW-1133">Transmembrane helix</keyword>
<feature type="transmembrane region" description="Helical" evidence="6">
    <location>
        <begin position="320"/>
        <end position="342"/>
    </location>
</feature>